<keyword evidence="3" id="KW-1185">Reference proteome</keyword>
<dbReference type="InterPro" id="IPR007842">
    <property type="entry name" value="HEPN_dom"/>
</dbReference>
<comment type="caution">
    <text evidence="2">The sequence shown here is derived from an EMBL/GenBank/DDBJ whole genome shotgun (WGS) entry which is preliminary data.</text>
</comment>
<dbReference type="EMBL" id="LJBJ02000006">
    <property type="protein sequence ID" value="OAX52192.1"/>
    <property type="molecule type" value="Genomic_DNA"/>
</dbReference>
<sequence>MVDKRIEQMIRQRQLERVSPNPGHAANVLETASRHLQTARLLAQTDDHAMAFTAAYDATRKALAGVLATEGLRVRPVGGAHRNTGIAAALFVDDDALGEFEWMRQVRNATEYPDEGRPTATRQDVKDSIEAASDIVAACRTYLSTR</sequence>
<evidence type="ECO:0000313" key="3">
    <source>
        <dbReference type="Proteomes" id="UP000053171"/>
    </source>
</evidence>
<proteinExistence type="predicted"/>
<dbReference type="Pfam" id="PF05168">
    <property type="entry name" value="HEPN"/>
    <property type="match status" value="1"/>
</dbReference>
<organism evidence="2 3">
    <name type="scientific">Rothia kristinae</name>
    <dbReference type="NCBI Taxonomy" id="37923"/>
    <lineage>
        <taxon>Bacteria</taxon>
        <taxon>Bacillati</taxon>
        <taxon>Actinomycetota</taxon>
        <taxon>Actinomycetes</taxon>
        <taxon>Micrococcales</taxon>
        <taxon>Micrococcaceae</taxon>
        <taxon>Rothia</taxon>
    </lineage>
</organism>
<dbReference type="Gene3D" id="1.20.120.330">
    <property type="entry name" value="Nucleotidyltransferases domain 2"/>
    <property type="match status" value="1"/>
</dbReference>
<reference evidence="2" key="1">
    <citation type="submission" date="2016-06" db="EMBL/GenBank/DDBJ databases">
        <title>Identification of putative biosynthetic pathways for the production of bioactive secondary metabolites by the marine actinomycete Kocuria kristinae RUTW2-3.</title>
        <authorList>
            <person name="Waterworth S.C."/>
            <person name="Walmsley T.A."/>
            <person name="Matongo T."/>
            <person name="Davies-Coleman M.T."/>
            <person name="Dorrington R.A."/>
        </authorList>
    </citation>
    <scope>NUCLEOTIDE SEQUENCE [LARGE SCALE GENOMIC DNA]</scope>
    <source>
        <strain evidence="2">RUTW2-3</strain>
    </source>
</reference>
<name>A0A199NTF5_9MICC</name>
<dbReference type="RefSeq" id="WP_064725181.1">
    <property type="nucleotide sequence ID" value="NZ_JBFBMA010000001.1"/>
</dbReference>
<evidence type="ECO:0000313" key="2">
    <source>
        <dbReference type="EMBL" id="OAX52192.1"/>
    </source>
</evidence>
<accession>A0A199NTF5</accession>
<dbReference type="Proteomes" id="UP000053171">
    <property type="component" value="Unassembled WGS sequence"/>
</dbReference>
<gene>
    <name evidence="2" type="ORF">AN277_0204265</name>
</gene>
<dbReference type="AlphaFoldDB" id="A0A199NTF5"/>
<feature type="domain" description="HEPN" evidence="1">
    <location>
        <begin position="28"/>
        <end position="140"/>
    </location>
</feature>
<protein>
    <recommendedName>
        <fullName evidence="1">HEPN domain-containing protein</fullName>
    </recommendedName>
</protein>
<evidence type="ECO:0000259" key="1">
    <source>
        <dbReference type="Pfam" id="PF05168"/>
    </source>
</evidence>